<dbReference type="AlphaFoldDB" id="A0A1J5QJX9"/>
<accession>A0A1J5QJX9</accession>
<sequence length="297" mass="32609">MKPSLQRISFLAALLLGHSLSSFAQVLPEAVPVLRMPLTVKPTSRPMSVAYDPDYNCYIVADGGFKAMPDEFGMVTSKSQVHVYDAKGIFVQSAKPGLSNRSVYYNPNQHRIEAVTYNASSDMGFEPNTGVFALEMDKNGQLTDNTETLGQSQKAFGKASTFASYDPVNNQYYCKQENSDKVLIVKLDKDEPVGEISLDLAAAGVHTDDISEYWVAFTGIPGEELAALDVDHKCVLVFDLKGKFVGRSALPATLKLHANNHFNGHGYANGMFFVFNEGEGEFGTYYGFHISDQAQTR</sequence>
<evidence type="ECO:0000313" key="1">
    <source>
        <dbReference type="EMBL" id="OIQ83841.1"/>
    </source>
</evidence>
<dbReference type="EMBL" id="MLJW01000668">
    <property type="protein sequence ID" value="OIQ83841.1"/>
    <property type="molecule type" value="Genomic_DNA"/>
</dbReference>
<reference evidence="1" key="1">
    <citation type="submission" date="2016-10" db="EMBL/GenBank/DDBJ databases">
        <title>Sequence of Gallionella enrichment culture.</title>
        <authorList>
            <person name="Poehlein A."/>
            <person name="Muehling M."/>
            <person name="Daniel R."/>
        </authorList>
    </citation>
    <scope>NUCLEOTIDE SEQUENCE</scope>
</reference>
<gene>
    <name evidence="1" type="ORF">GALL_343600</name>
</gene>
<protein>
    <submittedName>
        <fullName evidence="1">Uncharacterized protein</fullName>
    </submittedName>
</protein>
<dbReference type="SUPFAM" id="SSF75011">
    <property type="entry name" value="3-carboxy-cis,cis-mucoante lactonizing enzyme"/>
    <property type="match status" value="1"/>
</dbReference>
<name>A0A1J5QJX9_9ZZZZ</name>
<proteinExistence type="predicted"/>
<organism evidence="1">
    <name type="scientific">mine drainage metagenome</name>
    <dbReference type="NCBI Taxonomy" id="410659"/>
    <lineage>
        <taxon>unclassified sequences</taxon>
        <taxon>metagenomes</taxon>
        <taxon>ecological metagenomes</taxon>
    </lineage>
</organism>
<comment type="caution">
    <text evidence="1">The sequence shown here is derived from an EMBL/GenBank/DDBJ whole genome shotgun (WGS) entry which is preliminary data.</text>
</comment>